<dbReference type="InterPro" id="IPR056792">
    <property type="entry name" value="PRC_RimM"/>
</dbReference>
<keyword evidence="1 5" id="KW-0963">Cytoplasm</keyword>
<keyword evidence="3 5" id="KW-0698">rRNA processing</keyword>
<dbReference type="GO" id="GO:0043022">
    <property type="term" value="F:ribosome binding"/>
    <property type="evidence" value="ECO:0007669"/>
    <property type="project" value="InterPro"/>
</dbReference>
<comment type="function">
    <text evidence="5">An accessory protein needed during the final step in the assembly of 30S ribosomal subunit, possibly for assembly of the head region. Essential for efficient processing of 16S rRNA. May be needed both before and after RbfA during the maturation of 16S rRNA. It has affinity for free ribosomal 30S subunits but not for 70S ribosomes.</text>
</comment>
<feature type="domain" description="RimM N-terminal" evidence="6">
    <location>
        <begin position="10"/>
        <end position="90"/>
    </location>
</feature>
<comment type="domain">
    <text evidence="5">The PRC barrel domain binds ribosomal protein uS19.</text>
</comment>
<dbReference type="NCBIfam" id="TIGR02273">
    <property type="entry name" value="16S_RimM"/>
    <property type="match status" value="1"/>
</dbReference>
<dbReference type="GO" id="GO:0005737">
    <property type="term" value="C:cytoplasm"/>
    <property type="evidence" value="ECO:0007669"/>
    <property type="project" value="UniProtKB-SubCell"/>
</dbReference>
<dbReference type="AlphaFoldDB" id="A0A921MP69"/>
<evidence type="ECO:0000256" key="3">
    <source>
        <dbReference type="ARBA" id="ARBA00022552"/>
    </source>
</evidence>
<evidence type="ECO:0000256" key="5">
    <source>
        <dbReference type="HAMAP-Rule" id="MF_00014"/>
    </source>
</evidence>
<accession>A0A921MP69</accession>
<dbReference type="Pfam" id="PF24986">
    <property type="entry name" value="PRC_RimM"/>
    <property type="match status" value="1"/>
</dbReference>
<proteinExistence type="inferred from homology"/>
<dbReference type="PANTHER" id="PTHR33692">
    <property type="entry name" value="RIBOSOME MATURATION FACTOR RIMM"/>
    <property type="match status" value="1"/>
</dbReference>
<dbReference type="GO" id="GO:0042274">
    <property type="term" value="P:ribosomal small subunit biogenesis"/>
    <property type="evidence" value="ECO:0007669"/>
    <property type="project" value="UniProtKB-UniRule"/>
</dbReference>
<comment type="caution">
    <text evidence="8">The sequence shown here is derived from an EMBL/GenBank/DDBJ whole genome shotgun (WGS) entry which is preliminary data.</text>
</comment>
<reference evidence="8" key="2">
    <citation type="submission" date="2021-09" db="EMBL/GenBank/DDBJ databases">
        <authorList>
            <person name="Gilroy R."/>
        </authorList>
    </citation>
    <scope>NUCLEOTIDE SEQUENCE</scope>
    <source>
        <strain evidence="8">CHK121-7720</strain>
    </source>
</reference>
<reference evidence="8" key="1">
    <citation type="journal article" date="2021" name="PeerJ">
        <title>Extensive microbial diversity within the chicken gut microbiome revealed by metagenomics and culture.</title>
        <authorList>
            <person name="Gilroy R."/>
            <person name="Ravi A."/>
            <person name="Getino M."/>
            <person name="Pursley I."/>
            <person name="Horton D.L."/>
            <person name="Alikhan N.F."/>
            <person name="Baker D."/>
            <person name="Gharbi K."/>
            <person name="Hall N."/>
            <person name="Watson M."/>
            <person name="Adriaenssens E.M."/>
            <person name="Foster-Nyarko E."/>
            <person name="Jarju S."/>
            <person name="Secka A."/>
            <person name="Antonio M."/>
            <person name="Oren A."/>
            <person name="Chaudhuri R.R."/>
            <person name="La Ragione R."/>
            <person name="Hildebrand F."/>
            <person name="Pallen M.J."/>
        </authorList>
    </citation>
    <scope>NUCLEOTIDE SEQUENCE</scope>
    <source>
        <strain evidence="8">CHK121-7720</strain>
    </source>
</reference>
<gene>
    <name evidence="5 8" type="primary">rimM</name>
    <name evidence="8" type="ORF">K8U91_00105</name>
</gene>
<evidence type="ECO:0000256" key="1">
    <source>
        <dbReference type="ARBA" id="ARBA00022490"/>
    </source>
</evidence>
<evidence type="ECO:0000313" key="8">
    <source>
        <dbReference type="EMBL" id="HJG87865.1"/>
    </source>
</evidence>
<dbReference type="InterPro" id="IPR036976">
    <property type="entry name" value="RimM_N_sf"/>
</dbReference>
<dbReference type="SUPFAM" id="SSF50447">
    <property type="entry name" value="Translation proteins"/>
    <property type="match status" value="1"/>
</dbReference>
<dbReference type="RefSeq" id="WP_273304995.1">
    <property type="nucleotide sequence ID" value="NZ_DYUD01000001.1"/>
</dbReference>
<dbReference type="Gene3D" id="2.40.30.60">
    <property type="entry name" value="RimM"/>
    <property type="match status" value="1"/>
</dbReference>
<evidence type="ECO:0000256" key="4">
    <source>
        <dbReference type="ARBA" id="ARBA00023186"/>
    </source>
</evidence>
<comment type="subunit">
    <text evidence="5">Binds ribosomal protein uS19.</text>
</comment>
<dbReference type="InterPro" id="IPR011961">
    <property type="entry name" value="RimM"/>
</dbReference>
<dbReference type="GO" id="GO:0006364">
    <property type="term" value="P:rRNA processing"/>
    <property type="evidence" value="ECO:0007669"/>
    <property type="project" value="UniProtKB-UniRule"/>
</dbReference>
<protein>
    <recommendedName>
        <fullName evidence="5">Ribosome maturation factor RimM</fullName>
    </recommendedName>
</protein>
<organism evidence="8 9">
    <name type="scientific">Barnesiella viscericola</name>
    <dbReference type="NCBI Taxonomy" id="397865"/>
    <lineage>
        <taxon>Bacteria</taxon>
        <taxon>Pseudomonadati</taxon>
        <taxon>Bacteroidota</taxon>
        <taxon>Bacteroidia</taxon>
        <taxon>Bacteroidales</taxon>
        <taxon>Barnesiellaceae</taxon>
        <taxon>Barnesiella</taxon>
    </lineage>
</organism>
<dbReference type="GO" id="GO:0005840">
    <property type="term" value="C:ribosome"/>
    <property type="evidence" value="ECO:0007669"/>
    <property type="project" value="InterPro"/>
</dbReference>
<sequence length="172" mass="19810">MIEREDLIKIGRFNKPHGVKGELSFTFTDDVFDRTDCPYIVCEIDGIFVPFFIEEYRFKSDTTALMKLEDVDNETDARAFSLLDVYFPKSYYDTAVEEEAPSDYFIGFTVVDSERGELGKIVAVDDSTENVLFEIDHEGRELLVPAVDEFVSEIDEENRRLYMTIPEGLLTL</sequence>
<dbReference type="PANTHER" id="PTHR33692:SF1">
    <property type="entry name" value="RIBOSOME MATURATION FACTOR RIMM"/>
    <property type="match status" value="1"/>
</dbReference>
<keyword evidence="2 5" id="KW-0690">Ribosome biogenesis</keyword>
<dbReference type="InterPro" id="IPR009000">
    <property type="entry name" value="Transl_B-barrel_sf"/>
</dbReference>
<keyword evidence="4 5" id="KW-0143">Chaperone</keyword>
<dbReference type="InterPro" id="IPR011033">
    <property type="entry name" value="PRC_barrel-like_sf"/>
</dbReference>
<dbReference type="Proteomes" id="UP000757103">
    <property type="component" value="Unassembled WGS sequence"/>
</dbReference>
<evidence type="ECO:0000313" key="9">
    <source>
        <dbReference type="Proteomes" id="UP000757103"/>
    </source>
</evidence>
<comment type="similarity">
    <text evidence="5">Belongs to the RimM family.</text>
</comment>
<feature type="domain" description="Ribosome maturation factor RimM PRC barrel" evidence="7">
    <location>
        <begin position="105"/>
        <end position="169"/>
    </location>
</feature>
<evidence type="ECO:0000259" key="7">
    <source>
        <dbReference type="Pfam" id="PF24986"/>
    </source>
</evidence>
<dbReference type="HAMAP" id="MF_00014">
    <property type="entry name" value="Ribosome_mat_RimM"/>
    <property type="match status" value="1"/>
</dbReference>
<dbReference type="EMBL" id="DYUD01000001">
    <property type="protein sequence ID" value="HJG87865.1"/>
    <property type="molecule type" value="Genomic_DNA"/>
</dbReference>
<evidence type="ECO:0000259" key="6">
    <source>
        <dbReference type="Pfam" id="PF01782"/>
    </source>
</evidence>
<dbReference type="Pfam" id="PF01782">
    <property type="entry name" value="RimM"/>
    <property type="match status" value="1"/>
</dbReference>
<evidence type="ECO:0000256" key="2">
    <source>
        <dbReference type="ARBA" id="ARBA00022517"/>
    </source>
</evidence>
<dbReference type="InterPro" id="IPR002676">
    <property type="entry name" value="RimM_N"/>
</dbReference>
<comment type="subcellular location">
    <subcellularLocation>
        <location evidence="5">Cytoplasm</location>
    </subcellularLocation>
</comment>
<dbReference type="SUPFAM" id="SSF50346">
    <property type="entry name" value="PRC-barrel domain"/>
    <property type="match status" value="1"/>
</dbReference>
<dbReference type="Gene3D" id="2.30.30.240">
    <property type="entry name" value="PRC-barrel domain"/>
    <property type="match status" value="1"/>
</dbReference>
<name>A0A921MP69_9BACT</name>